<dbReference type="Proteomes" id="UP000283269">
    <property type="component" value="Unassembled WGS sequence"/>
</dbReference>
<keyword evidence="3" id="KW-1185">Reference proteome</keyword>
<name>A0A409X2C2_PSICY</name>
<protein>
    <submittedName>
        <fullName evidence="2">Uncharacterized protein</fullName>
    </submittedName>
</protein>
<dbReference type="AlphaFoldDB" id="A0A409X2C2"/>
<dbReference type="STRING" id="93625.A0A409X2C2"/>
<feature type="signal peptide" evidence="1">
    <location>
        <begin position="1"/>
        <end position="22"/>
    </location>
</feature>
<evidence type="ECO:0000313" key="3">
    <source>
        <dbReference type="Proteomes" id="UP000283269"/>
    </source>
</evidence>
<accession>A0A409X2C2</accession>
<organism evidence="2 3">
    <name type="scientific">Psilocybe cyanescens</name>
    <dbReference type="NCBI Taxonomy" id="93625"/>
    <lineage>
        <taxon>Eukaryota</taxon>
        <taxon>Fungi</taxon>
        <taxon>Dikarya</taxon>
        <taxon>Basidiomycota</taxon>
        <taxon>Agaricomycotina</taxon>
        <taxon>Agaricomycetes</taxon>
        <taxon>Agaricomycetidae</taxon>
        <taxon>Agaricales</taxon>
        <taxon>Agaricineae</taxon>
        <taxon>Strophariaceae</taxon>
        <taxon>Psilocybe</taxon>
    </lineage>
</organism>
<evidence type="ECO:0000256" key="1">
    <source>
        <dbReference type="SAM" id="SignalP"/>
    </source>
</evidence>
<dbReference type="InParanoid" id="A0A409X2C2"/>
<comment type="caution">
    <text evidence="2">The sequence shown here is derived from an EMBL/GenBank/DDBJ whole genome shotgun (WGS) entry which is preliminary data.</text>
</comment>
<feature type="chain" id="PRO_5019466866" evidence="1">
    <location>
        <begin position="23"/>
        <end position="261"/>
    </location>
</feature>
<dbReference type="OrthoDB" id="3255642at2759"/>
<keyword evidence="1" id="KW-0732">Signal</keyword>
<sequence length="261" mass="28573">MSWSLALVALVLFHRSAISVYACEGDCVVGITNAFLGNYTRPLDLALVNLADSLVSNVIQNRNSDVSPLSYLDPIVAEYNRRAYGYMETAIFKNYFHGRCQDPDTGIDPPGCPKPDCDVVCGTPGSMVHFYSKLRFLAFDANIDLFDEIVAPGSAAYKKVEKTVLAAVEAAHSGSNKRRKLLRFMRSPEEAIILGAGRQSNFGNQAAEKRDQQTISELRSLLGQFRLLLTVACGGGQDGKANGIPFCTWGDTFKPYILSFP</sequence>
<reference evidence="2 3" key="1">
    <citation type="journal article" date="2018" name="Evol. Lett.">
        <title>Horizontal gene cluster transfer increased hallucinogenic mushroom diversity.</title>
        <authorList>
            <person name="Reynolds H.T."/>
            <person name="Vijayakumar V."/>
            <person name="Gluck-Thaler E."/>
            <person name="Korotkin H.B."/>
            <person name="Matheny P.B."/>
            <person name="Slot J.C."/>
        </authorList>
    </citation>
    <scope>NUCLEOTIDE SEQUENCE [LARGE SCALE GENOMIC DNA]</scope>
    <source>
        <strain evidence="2 3">2631</strain>
    </source>
</reference>
<gene>
    <name evidence="2" type="ORF">CVT25_004570</name>
</gene>
<dbReference type="EMBL" id="NHYD01002787">
    <property type="protein sequence ID" value="PPQ84902.1"/>
    <property type="molecule type" value="Genomic_DNA"/>
</dbReference>
<proteinExistence type="predicted"/>
<evidence type="ECO:0000313" key="2">
    <source>
        <dbReference type="EMBL" id="PPQ84902.1"/>
    </source>
</evidence>